<keyword evidence="4 5" id="KW-0472">Membrane</keyword>
<evidence type="ECO:0000256" key="1">
    <source>
        <dbReference type="ARBA" id="ARBA00004141"/>
    </source>
</evidence>
<keyword evidence="2 5" id="KW-0812">Transmembrane</keyword>
<dbReference type="GO" id="GO:0004930">
    <property type="term" value="F:G protein-coupled receptor activity"/>
    <property type="evidence" value="ECO:0007669"/>
    <property type="project" value="InterPro"/>
</dbReference>
<name>A0A8S2G7P4_9BILA</name>
<dbReference type="AlphaFoldDB" id="A0A8S2G7P4"/>
<organism evidence="7 9">
    <name type="scientific">Didymodactylos carnosus</name>
    <dbReference type="NCBI Taxonomy" id="1234261"/>
    <lineage>
        <taxon>Eukaryota</taxon>
        <taxon>Metazoa</taxon>
        <taxon>Spiralia</taxon>
        <taxon>Gnathifera</taxon>
        <taxon>Rotifera</taxon>
        <taxon>Eurotatoria</taxon>
        <taxon>Bdelloidea</taxon>
        <taxon>Philodinida</taxon>
        <taxon>Philodinidae</taxon>
        <taxon>Didymodactylos</taxon>
    </lineage>
</organism>
<dbReference type="GO" id="GO:0007189">
    <property type="term" value="P:adenylate cyclase-activating G protein-coupled receptor signaling pathway"/>
    <property type="evidence" value="ECO:0007669"/>
    <property type="project" value="TreeGrafter"/>
</dbReference>
<proteinExistence type="predicted"/>
<keyword evidence="3 5" id="KW-1133">Transmembrane helix</keyword>
<dbReference type="PROSITE" id="PS50261">
    <property type="entry name" value="G_PROTEIN_RECEP_F2_4"/>
    <property type="match status" value="1"/>
</dbReference>
<dbReference type="InterPro" id="IPR017981">
    <property type="entry name" value="GPCR_2-like_7TM"/>
</dbReference>
<evidence type="ECO:0000313" key="7">
    <source>
        <dbReference type="EMBL" id="CAF1649469.1"/>
    </source>
</evidence>
<evidence type="ECO:0000313" key="8">
    <source>
        <dbReference type="EMBL" id="CAF4495182.1"/>
    </source>
</evidence>
<dbReference type="GO" id="GO:0005886">
    <property type="term" value="C:plasma membrane"/>
    <property type="evidence" value="ECO:0007669"/>
    <property type="project" value="TreeGrafter"/>
</dbReference>
<reference evidence="7" key="1">
    <citation type="submission" date="2021-02" db="EMBL/GenBank/DDBJ databases">
        <authorList>
            <person name="Nowell W R."/>
        </authorList>
    </citation>
    <scope>NUCLEOTIDE SEQUENCE</scope>
</reference>
<dbReference type="Proteomes" id="UP000677228">
    <property type="component" value="Unassembled WGS sequence"/>
</dbReference>
<evidence type="ECO:0000256" key="3">
    <source>
        <dbReference type="ARBA" id="ARBA00022989"/>
    </source>
</evidence>
<feature type="transmembrane region" description="Helical" evidence="5">
    <location>
        <begin position="27"/>
        <end position="53"/>
    </location>
</feature>
<dbReference type="GO" id="GO:0007166">
    <property type="term" value="P:cell surface receptor signaling pathway"/>
    <property type="evidence" value="ECO:0007669"/>
    <property type="project" value="InterPro"/>
</dbReference>
<comment type="caution">
    <text evidence="7">The sequence shown here is derived from an EMBL/GenBank/DDBJ whole genome shotgun (WGS) entry which is preliminary data.</text>
</comment>
<evidence type="ECO:0000259" key="6">
    <source>
        <dbReference type="PROSITE" id="PS50261"/>
    </source>
</evidence>
<comment type="subcellular location">
    <subcellularLocation>
        <location evidence="1">Membrane</location>
        <topology evidence="1">Multi-pass membrane protein</topology>
    </subcellularLocation>
</comment>
<dbReference type="PANTHER" id="PTHR12011:SF471">
    <property type="entry name" value="G-PROTEIN COUPLED RECEPTORS FAMILY 2 PROFILE 2 DOMAIN-CONTAINING PROTEIN"/>
    <property type="match status" value="1"/>
</dbReference>
<dbReference type="Proteomes" id="UP000682733">
    <property type="component" value="Unassembled WGS sequence"/>
</dbReference>
<evidence type="ECO:0000256" key="2">
    <source>
        <dbReference type="ARBA" id="ARBA00022692"/>
    </source>
</evidence>
<sequence length="107" mass="12575">FCWMFVDAIELSLILYHIFKIEQSRIVIYYLYSYGIPLIIVMITAILFLQGYGTAKYCWLTQAQGFIWIFGVPFLILIITNITFLIISMCIINKHGNNEKQVRNKSR</sequence>
<protein>
    <recommendedName>
        <fullName evidence="6">G-protein coupled receptors family 2 profile 2 domain-containing protein</fullName>
    </recommendedName>
</protein>
<evidence type="ECO:0000256" key="4">
    <source>
        <dbReference type="ARBA" id="ARBA00023136"/>
    </source>
</evidence>
<feature type="transmembrane region" description="Helical" evidence="5">
    <location>
        <begin position="65"/>
        <end position="92"/>
    </location>
</feature>
<dbReference type="Pfam" id="PF00002">
    <property type="entry name" value="7tm_2"/>
    <property type="match status" value="1"/>
</dbReference>
<dbReference type="EMBL" id="CAJOBA010093752">
    <property type="protein sequence ID" value="CAF4495182.1"/>
    <property type="molecule type" value="Genomic_DNA"/>
</dbReference>
<dbReference type="PANTHER" id="PTHR12011">
    <property type="entry name" value="ADHESION G-PROTEIN COUPLED RECEPTOR"/>
    <property type="match status" value="1"/>
</dbReference>
<accession>A0A8S2G7P4</accession>
<dbReference type="InterPro" id="IPR000832">
    <property type="entry name" value="GPCR_2_secretin-like"/>
</dbReference>
<dbReference type="Gene3D" id="1.20.1070.10">
    <property type="entry name" value="Rhodopsin 7-helix transmembrane proteins"/>
    <property type="match status" value="1"/>
</dbReference>
<dbReference type="EMBL" id="CAJNOK010065552">
    <property type="protein sequence ID" value="CAF1649469.1"/>
    <property type="molecule type" value="Genomic_DNA"/>
</dbReference>
<gene>
    <name evidence="7" type="ORF">OVA965_LOCUS44744</name>
    <name evidence="8" type="ORF">TMI583_LOCUS47731</name>
</gene>
<feature type="domain" description="G-protein coupled receptors family 2 profile 2" evidence="6">
    <location>
        <begin position="1"/>
        <end position="107"/>
    </location>
</feature>
<evidence type="ECO:0000313" key="9">
    <source>
        <dbReference type="Proteomes" id="UP000677228"/>
    </source>
</evidence>
<evidence type="ECO:0000256" key="5">
    <source>
        <dbReference type="SAM" id="Phobius"/>
    </source>
</evidence>
<feature type="non-terminal residue" evidence="7">
    <location>
        <position position="1"/>
    </location>
</feature>